<evidence type="ECO:0000313" key="4">
    <source>
        <dbReference type="Proteomes" id="UP000193067"/>
    </source>
</evidence>
<dbReference type="AlphaFoldDB" id="A0A1Y2ITK2"/>
<feature type="region of interest" description="Disordered" evidence="1">
    <location>
        <begin position="775"/>
        <end position="815"/>
    </location>
</feature>
<dbReference type="InterPro" id="IPR009060">
    <property type="entry name" value="UBA-like_sf"/>
</dbReference>
<dbReference type="InterPro" id="IPR011990">
    <property type="entry name" value="TPR-like_helical_dom_sf"/>
</dbReference>
<feature type="compositionally biased region" description="Basic and acidic residues" evidence="1">
    <location>
        <begin position="263"/>
        <end position="275"/>
    </location>
</feature>
<feature type="domain" description="UBA" evidence="2">
    <location>
        <begin position="317"/>
        <end position="359"/>
    </location>
</feature>
<feature type="compositionally biased region" description="Low complexity" evidence="1">
    <location>
        <begin position="208"/>
        <end position="227"/>
    </location>
</feature>
<feature type="region of interest" description="Disordered" evidence="1">
    <location>
        <begin position="358"/>
        <end position="439"/>
    </location>
</feature>
<dbReference type="Gene3D" id="1.10.287.110">
    <property type="entry name" value="DnaJ domain"/>
    <property type="match status" value="1"/>
</dbReference>
<dbReference type="GO" id="GO:0030276">
    <property type="term" value="F:clathrin binding"/>
    <property type="evidence" value="ECO:0007669"/>
    <property type="project" value="TreeGrafter"/>
</dbReference>
<dbReference type="PROSITE" id="PS50030">
    <property type="entry name" value="UBA"/>
    <property type="match status" value="1"/>
</dbReference>
<dbReference type="PANTHER" id="PTHR23172">
    <property type="entry name" value="AUXILIN/CYCLIN G-ASSOCIATED KINASE-RELATED"/>
    <property type="match status" value="1"/>
</dbReference>
<keyword evidence="4" id="KW-1185">Reference proteome</keyword>
<dbReference type="STRING" id="1353009.A0A1Y2ITK2"/>
<dbReference type="PANTHER" id="PTHR23172:SF19">
    <property type="entry name" value="J DOMAIN-CONTAINING PROTEIN"/>
    <property type="match status" value="1"/>
</dbReference>
<reference evidence="3 4" key="1">
    <citation type="journal article" date="2015" name="Biotechnol. Biofuels">
        <title>Enhanced degradation of softwood versus hardwood by the white-rot fungus Pycnoporus coccineus.</title>
        <authorList>
            <person name="Couturier M."/>
            <person name="Navarro D."/>
            <person name="Chevret D."/>
            <person name="Henrissat B."/>
            <person name="Piumi F."/>
            <person name="Ruiz-Duenas F.J."/>
            <person name="Martinez A.T."/>
            <person name="Grigoriev I.V."/>
            <person name="Riley R."/>
            <person name="Lipzen A."/>
            <person name="Berrin J.G."/>
            <person name="Master E.R."/>
            <person name="Rosso M.N."/>
        </authorList>
    </citation>
    <scope>NUCLEOTIDE SEQUENCE [LARGE SCALE GENOMIC DNA]</scope>
    <source>
        <strain evidence="3 4">BRFM310</strain>
    </source>
</reference>
<dbReference type="GO" id="GO:0031982">
    <property type="term" value="C:vesicle"/>
    <property type="evidence" value="ECO:0007669"/>
    <property type="project" value="TreeGrafter"/>
</dbReference>
<evidence type="ECO:0000313" key="3">
    <source>
        <dbReference type="EMBL" id="OSD04428.1"/>
    </source>
</evidence>
<evidence type="ECO:0000259" key="2">
    <source>
        <dbReference type="PROSITE" id="PS50030"/>
    </source>
</evidence>
<gene>
    <name evidence="3" type="ORF">PYCCODRAFT_1433308</name>
</gene>
<dbReference type="OrthoDB" id="1717591at2759"/>
<organism evidence="3 4">
    <name type="scientific">Trametes coccinea (strain BRFM310)</name>
    <name type="common">Pycnoporus coccineus</name>
    <dbReference type="NCBI Taxonomy" id="1353009"/>
    <lineage>
        <taxon>Eukaryota</taxon>
        <taxon>Fungi</taxon>
        <taxon>Dikarya</taxon>
        <taxon>Basidiomycota</taxon>
        <taxon>Agaricomycotina</taxon>
        <taxon>Agaricomycetes</taxon>
        <taxon>Polyporales</taxon>
        <taxon>Polyporaceae</taxon>
        <taxon>Trametes</taxon>
    </lineage>
</organism>
<dbReference type="InterPro" id="IPR019734">
    <property type="entry name" value="TPR_rpt"/>
</dbReference>
<feature type="compositionally biased region" description="Low complexity" evidence="1">
    <location>
        <begin position="475"/>
        <end position="487"/>
    </location>
</feature>
<feature type="compositionally biased region" description="Low complexity" evidence="1">
    <location>
        <begin position="142"/>
        <end position="152"/>
    </location>
</feature>
<dbReference type="EMBL" id="KZ084096">
    <property type="protein sequence ID" value="OSD04428.1"/>
    <property type="molecule type" value="Genomic_DNA"/>
</dbReference>
<dbReference type="SUPFAM" id="SSF46934">
    <property type="entry name" value="UBA-like"/>
    <property type="match status" value="1"/>
</dbReference>
<dbReference type="Gene3D" id="1.10.8.10">
    <property type="entry name" value="DNA helicase RuvA subunit, C-terminal domain"/>
    <property type="match status" value="1"/>
</dbReference>
<feature type="region of interest" description="Disordered" evidence="1">
    <location>
        <begin position="473"/>
        <end position="611"/>
    </location>
</feature>
<dbReference type="GO" id="GO:0005737">
    <property type="term" value="C:cytoplasm"/>
    <property type="evidence" value="ECO:0007669"/>
    <property type="project" value="TreeGrafter"/>
</dbReference>
<feature type="compositionally biased region" description="Low complexity" evidence="1">
    <location>
        <begin position="176"/>
        <end position="195"/>
    </location>
</feature>
<feature type="compositionally biased region" description="Polar residues" evidence="1">
    <location>
        <begin position="100"/>
        <end position="114"/>
    </location>
</feature>
<feature type="compositionally biased region" description="Low complexity" evidence="1">
    <location>
        <begin position="394"/>
        <end position="411"/>
    </location>
</feature>
<sequence>MSDAFSDLWNSTGVSKPAEPPRKLGTLASASPTPQAPRKPQNDVFSMLAAAGSSSNTASRSVTPAQSPALTSNVAKPMQKAASTGTAPGRNDAFSDLLSGFSSTQSANSTSLTMAQRAALAEKERRERAQQQSTNTPPPPADAWAGLDALGARSISMHNHTTAASHDPLEDLGFGSLTSSNAAPSAPSKPAQSASHPEDDWGLEDFVSQPKPAPASKPSQKAAPASQFNDLLGFEDFAAPSASHQSSSPAPASRSDTPGDFDFGNREDGLLGDHSSDEDDILGDLSKPVEKLAARQSTRNTPSPNPPQSGQRSRAVSPPPHVLGQIVEMGFSIQQARVALAATDTGLDVQAALEMLLSNGAGSSSPTPEQEGRRRPQREPGHERYYSSDEEHAASPPQRQRPPARSPPQAERASRDRPAREGVMPSSESQRKLQEQADKLLAQASEIGLSMFSRANAFWKEGKERVQKVYEERAAAAAGSSRQAGADPARRAGRPKWMQDAPEDVHEHEVPREGGFRDDHEDVPAPPRRTQVKQPPPRAPEQLPAESTSSRLKVGNLFSDDPPAVYVSPFRRKATSRTQTAEPSPAGTPPVQRTSPVPARAPSPIALVQRRTVPASPAAIAESARQKALGTEKFKLGQYAEAEAFYTAAILALPESHLLLVPLYNNRALTRIKTGDHTGAIEDCTTVINLIGPSYHPAREAKVTLPEDGAGVDLADGLVKAWWRRAEAYEGKEKWDAAKQDWEAIAAADFAGKARNEAVRGLSRCRRMLNTDMETGVSTAPHAPPASSSSAKPKPKPAQKARPAAARVPTPSGEALNRVREANQAAEAEDQQKHELKDIVDAKLAAWKAGKENNIRALIASLDMVLWPELGWQKVGIHELVSPSQVKIRYTKAIAKVHPDKVGTNYFVEFTVLFAHPMVPCARWLGIRARSYRPCQPRHDC</sequence>
<feature type="compositionally biased region" description="Basic and acidic residues" evidence="1">
    <location>
        <begin position="370"/>
        <end position="393"/>
    </location>
</feature>
<feature type="compositionally biased region" description="Basic and acidic residues" evidence="1">
    <location>
        <begin position="120"/>
        <end position="129"/>
    </location>
</feature>
<dbReference type="GO" id="GO:0072318">
    <property type="term" value="P:clathrin coat disassembly"/>
    <property type="evidence" value="ECO:0007669"/>
    <property type="project" value="TreeGrafter"/>
</dbReference>
<dbReference type="SUPFAM" id="SSF46565">
    <property type="entry name" value="Chaperone J-domain"/>
    <property type="match status" value="1"/>
</dbReference>
<name>A0A1Y2ITK2_TRAC3</name>
<feature type="compositionally biased region" description="Basic and acidic residues" evidence="1">
    <location>
        <begin position="503"/>
        <end position="523"/>
    </location>
</feature>
<dbReference type="GO" id="GO:0072583">
    <property type="term" value="P:clathrin-dependent endocytosis"/>
    <property type="evidence" value="ECO:0007669"/>
    <property type="project" value="TreeGrafter"/>
</dbReference>
<dbReference type="InterPro" id="IPR036869">
    <property type="entry name" value="J_dom_sf"/>
</dbReference>
<feature type="compositionally biased region" description="Polar residues" evidence="1">
    <location>
        <begin position="295"/>
        <end position="314"/>
    </location>
</feature>
<feature type="compositionally biased region" description="Polar residues" evidence="1">
    <location>
        <begin position="52"/>
        <end position="74"/>
    </location>
</feature>
<dbReference type="SMART" id="SM00028">
    <property type="entry name" value="TPR"/>
    <property type="match status" value="3"/>
</dbReference>
<feature type="region of interest" description="Disordered" evidence="1">
    <location>
        <begin position="1"/>
        <end position="321"/>
    </location>
</feature>
<evidence type="ECO:0000256" key="1">
    <source>
        <dbReference type="SAM" id="MobiDB-lite"/>
    </source>
</evidence>
<feature type="compositionally biased region" description="Basic and acidic residues" evidence="1">
    <location>
        <begin position="429"/>
        <end position="438"/>
    </location>
</feature>
<dbReference type="InterPro" id="IPR015940">
    <property type="entry name" value="UBA"/>
</dbReference>
<accession>A0A1Y2ITK2</accession>
<dbReference type="Proteomes" id="UP000193067">
    <property type="component" value="Unassembled WGS sequence"/>
</dbReference>
<dbReference type="Gene3D" id="1.25.40.10">
    <property type="entry name" value="Tetratricopeptide repeat domain"/>
    <property type="match status" value="1"/>
</dbReference>
<protein>
    <recommendedName>
        <fullName evidence="2">UBA domain-containing protein</fullName>
    </recommendedName>
</protein>
<feature type="compositionally biased region" description="Low complexity" evidence="1">
    <location>
        <begin position="238"/>
        <end position="255"/>
    </location>
</feature>
<proteinExistence type="predicted"/>
<dbReference type="SUPFAM" id="SSF48452">
    <property type="entry name" value="TPR-like"/>
    <property type="match status" value="1"/>
</dbReference>